<comment type="caution">
    <text evidence="4">The sequence shown here is derived from an EMBL/GenBank/DDBJ whole genome shotgun (WGS) entry which is preliminary data.</text>
</comment>
<keyword evidence="1 4" id="KW-0238">DNA-binding</keyword>
<protein>
    <submittedName>
        <fullName evidence="4">DNA-binding response regulator</fullName>
    </submittedName>
</protein>
<sequence>MLKNEKNIRKLYNAKLLVISNDDNVKITIENEFDDYFKELKLVRGSKEAIDLATSNSFDLVIIDTNVKDYSFAQICAEISNKATSLPKIIISDEENNDDIVTAINCSAYTFMSKPLRVKDVKLAIIMCLNQTKRGDKIEFQNGIYFDEYRDQFFRPGGVLIDFTRLEKSFIKLLIEKRGEIVDYDTIKDVVWKGKNMSIYTMRNIVNKIRQKTYYEIIKNHSNKGYVLEENQK</sequence>
<dbReference type="GO" id="GO:0003677">
    <property type="term" value="F:DNA binding"/>
    <property type="evidence" value="ECO:0007669"/>
    <property type="project" value="UniProtKB-KW"/>
</dbReference>
<dbReference type="GO" id="GO:0000160">
    <property type="term" value="P:phosphorelay signal transduction system"/>
    <property type="evidence" value="ECO:0007669"/>
    <property type="project" value="InterPro"/>
</dbReference>
<evidence type="ECO:0000259" key="3">
    <source>
        <dbReference type="PROSITE" id="PS50110"/>
    </source>
</evidence>
<dbReference type="AlphaFoldDB" id="A0A2N1J1G6"/>
<feature type="modified residue" description="4-aspartylphosphate" evidence="2">
    <location>
        <position position="64"/>
    </location>
</feature>
<dbReference type="Pfam" id="PF00072">
    <property type="entry name" value="Response_reg"/>
    <property type="match status" value="1"/>
</dbReference>
<dbReference type="SMART" id="SM00862">
    <property type="entry name" value="Trans_reg_C"/>
    <property type="match status" value="1"/>
</dbReference>
<keyword evidence="2" id="KW-0597">Phosphoprotein</keyword>
<evidence type="ECO:0000256" key="2">
    <source>
        <dbReference type="PROSITE-ProRule" id="PRU00169"/>
    </source>
</evidence>
<dbReference type="InterPro" id="IPR001789">
    <property type="entry name" value="Sig_transdc_resp-reg_receiver"/>
</dbReference>
<dbReference type="Gene3D" id="3.40.50.2300">
    <property type="match status" value="1"/>
</dbReference>
<dbReference type="CDD" id="cd00156">
    <property type="entry name" value="REC"/>
    <property type="match status" value="1"/>
</dbReference>
<dbReference type="PROSITE" id="PS50110">
    <property type="entry name" value="RESPONSE_REGULATORY"/>
    <property type="match status" value="1"/>
</dbReference>
<dbReference type="InterPro" id="IPR011006">
    <property type="entry name" value="CheY-like_superfamily"/>
</dbReference>
<evidence type="ECO:0000313" key="4">
    <source>
        <dbReference type="EMBL" id="PKI80386.1"/>
    </source>
</evidence>
<dbReference type="EMBL" id="NXIF01000036">
    <property type="protein sequence ID" value="PKI80386.1"/>
    <property type="molecule type" value="Genomic_DNA"/>
</dbReference>
<dbReference type="GO" id="GO:0006355">
    <property type="term" value="P:regulation of DNA-templated transcription"/>
    <property type="evidence" value="ECO:0007669"/>
    <property type="project" value="InterPro"/>
</dbReference>
<reference evidence="4 5" key="1">
    <citation type="submission" date="2017-09" db="EMBL/GenBank/DDBJ databases">
        <title>Genomics of the genus Arcobacter.</title>
        <authorList>
            <person name="Perez-Cataluna A."/>
            <person name="Figueras M.J."/>
            <person name="Salas-Masso N."/>
        </authorList>
    </citation>
    <scope>NUCLEOTIDE SEQUENCE [LARGE SCALE GENOMIC DNA]</scope>
    <source>
        <strain evidence="4 5">DSM 18005</strain>
    </source>
</reference>
<dbReference type="OrthoDB" id="5345263at2"/>
<dbReference type="KEGG" id="ahs:AHALO_1319"/>
<evidence type="ECO:0000313" key="5">
    <source>
        <dbReference type="Proteomes" id="UP000233248"/>
    </source>
</evidence>
<dbReference type="RefSeq" id="WP_101185193.1">
    <property type="nucleotide sequence ID" value="NZ_CP031218.1"/>
</dbReference>
<accession>A0A2N1J1G6</accession>
<gene>
    <name evidence="4" type="ORF">CP960_09570</name>
</gene>
<dbReference type="InterPro" id="IPR036388">
    <property type="entry name" value="WH-like_DNA-bd_sf"/>
</dbReference>
<dbReference type="Gene3D" id="1.10.10.10">
    <property type="entry name" value="Winged helix-like DNA-binding domain superfamily/Winged helix DNA-binding domain"/>
    <property type="match status" value="1"/>
</dbReference>
<feature type="domain" description="Response regulatory" evidence="3">
    <location>
        <begin position="15"/>
        <end position="129"/>
    </location>
</feature>
<evidence type="ECO:0000256" key="1">
    <source>
        <dbReference type="ARBA" id="ARBA00023125"/>
    </source>
</evidence>
<dbReference type="SUPFAM" id="SSF52172">
    <property type="entry name" value="CheY-like"/>
    <property type="match status" value="1"/>
</dbReference>
<dbReference type="Proteomes" id="UP000233248">
    <property type="component" value="Unassembled WGS sequence"/>
</dbReference>
<name>A0A2N1J1G6_9BACT</name>
<proteinExistence type="predicted"/>
<organism evidence="4 5">
    <name type="scientific">Malaciobacter halophilus</name>
    <dbReference type="NCBI Taxonomy" id="197482"/>
    <lineage>
        <taxon>Bacteria</taxon>
        <taxon>Pseudomonadati</taxon>
        <taxon>Campylobacterota</taxon>
        <taxon>Epsilonproteobacteria</taxon>
        <taxon>Campylobacterales</taxon>
        <taxon>Arcobacteraceae</taxon>
        <taxon>Malaciobacter</taxon>
    </lineage>
</organism>
<dbReference type="InterPro" id="IPR001867">
    <property type="entry name" value="OmpR/PhoB-type_DNA-bd"/>
</dbReference>
<keyword evidence="5" id="KW-1185">Reference proteome</keyword>